<dbReference type="EMBL" id="JAYMFH010000003">
    <property type="protein sequence ID" value="MEC4294442.1"/>
    <property type="molecule type" value="Genomic_DNA"/>
</dbReference>
<evidence type="ECO:0000313" key="8">
    <source>
        <dbReference type="Proteomes" id="UP001343724"/>
    </source>
</evidence>
<proteinExistence type="predicted"/>
<dbReference type="PANTHER" id="PTHR43255:SF1">
    <property type="entry name" value="IRON-SULFUR-BINDING OXIDOREDUCTASE FADF-RELATED"/>
    <property type="match status" value="1"/>
</dbReference>
<evidence type="ECO:0000256" key="5">
    <source>
        <dbReference type="ARBA" id="ARBA00023014"/>
    </source>
</evidence>
<dbReference type="Pfam" id="PF02754">
    <property type="entry name" value="CCG"/>
    <property type="match status" value="2"/>
</dbReference>
<keyword evidence="8" id="KW-1185">Reference proteome</keyword>
<keyword evidence="2" id="KW-0479">Metal-binding</keyword>
<reference evidence="7 8" key="1">
    <citation type="submission" date="2024-01" db="EMBL/GenBank/DDBJ databases">
        <title>novel species in genus Adlercreutzia.</title>
        <authorList>
            <person name="Liu X."/>
        </authorList>
    </citation>
    <scope>NUCLEOTIDE SEQUENCE [LARGE SCALE GENOMIC DNA]</scope>
    <source>
        <strain evidence="7 8">R22</strain>
    </source>
</reference>
<feature type="domain" description="Cysteine-rich" evidence="6">
    <location>
        <begin position="271"/>
        <end position="354"/>
    </location>
</feature>
<dbReference type="Proteomes" id="UP001343724">
    <property type="component" value="Unassembled WGS sequence"/>
</dbReference>
<name>A0ABU6IXW0_9ACTN</name>
<evidence type="ECO:0000256" key="3">
    <source>
        <dbReference type="ARBA" id="ARBA00023002"/>
    </source>
</evidence>
<evidence type="ECO:0000256" key="2">
    <source>
        <dbReference type="ARBA" id="ARBA00022723"/>
    </source>
</evidence>
<evidence type="ECO:0000313" key="7">
    <source>
        <dbReference type="EMBL" id="MEC4294442.1"/>
    </source>
</evidence>
<feature type="domain" description="Cysteine-rich" evidence="6">
    <location>
        <begin position="150"/>
        <end position="226"/>
    </location>
</feature>
<keyword evidence="5" id="KW-0411">Iron-sulfur</keyword>
<keyword evidence="4" id="KW-0408">Iron</keyword>
<dbReference type="SUPFAM" id="SSF46548">
    <property type="entry name" value="alpha-helical ferredoxin"/>
    <property type="match status" value="1"/>
</dbReference>
<organism evidence="7 8">
    <name type="scientific">Adlercreutzia shanghongiae</name>
    <dbReference type="NCBI Taxonomy" id="3111773"/>
    <lineage>
        <taxon>Bacteria</taxon>
        <taxon>Bacillati</taxon>
        <taxon>Actinomycetota</taxon>
        <taxon>Coriobacteriia</taxon>
        <taxon>Eggerthellales</taxon>
        <taxon>Eggerthellaceae</taxon>
        <taxon>Adlercreutzia</taxon>
    </lineage>
</organism>
<gene>
    <name evidence="7" type="ORF">VJ920_03875</name>
</gene>
<evidence type="ECO:0000256" key="4">
    <source>
        <dbReference type="ARBA" id="ARBA00023004"/>
    </source>
</evidence>
<evidence type="ECO:0000256" key="1">
    <source>
        <dbReference type="ARBA" id="ARBA00022485"/>
    </source>
</evidence>
<dbReference type="RefSeq" id="WP_326439452.1">
    <property type="nucleotide sequence ID" value="NZ_JAYMFH010000003.1"/>
</dbReference>
<evidence type="ECO:0000259" key="6">
    <source>
        <dbReference type="Pfam" id="PF02754"/>
    </source>
</evidence>
<dbReference type="Gene3D" id="1.10.1060.10">
    <property type="entry name" value="Alpha-helical ferredoxin"/>
    <property type="match status" value="1"/>
</dbReference>
<accession>A0ABU6IXW0</accession>
<comment type="caution">
    <text evidence="7">The sequence shown here is derived from an EMBL/GenBank/DDBJ whole genome shotgun (WGS) entry which is preliminary data.</text>
</comment>
<keyword evidence="3" id="KW-0560">Oxidoreductase</keyword>
<dbReference type="PANTHER" id="PTHR43255">
    <property type="entry name" value="IRON-SULFUR-BINDING OXIDOREDUCTASE FADF-RELATED-RELATED"/>
    <property type="match status" value="1"/>
</dbReference>
<dbReference type="InterPro" id="IPR004017">
    <property type="entry name" value="Cys_rich_dom"/>
</dbReference>
<dbReference type="InterPro" id="IPR009051">
    <property type="entry name" value="Helical_ferredxn"/>
</dbReference>
<protein>
    <submittedName>
        <fullName evidence="7">(Fe-S)-binding protein</fullName>
    </submittedName>
</protein>
<keyword evidence="1" id="KW-0004">4Fe-4S</keyword>
<sequence length="410" mass="44031">MSWYSAYETVSSAAARCRRCGVCTPRCEVLQPEGEVLTVGGLAAAFAKAGDSEGVAALAAERPDLVFAVRRCCMDGSCTLACPDAIEARPVFAALRELLSLAGVTGMDGFTMTQVDREWHIFSAYRAVYGIYYTDLPLLGSAREWGADTLFFPGCTLASYAPELTREVLAWLKGQRMDVALSVDCCGSPLRSGGFADRCDTFKRSLVDRALGAGIKRVVFVCPGCRDEWESAPGSEALELIALPELLAASGTKPRPEKLAALAGSETPVLTMFDSCHDRDGRFGDPLRRIFSGCDCVECAHHGADAICCGAAGAVSLVDAAICNRRARRVLDEEPRKAGANLVVANCPTCAYTFAATRRADAAVTTVEGPAFCQYLDLLFEAGFDWPQVFGQLESMWSGEYGPWLAQELL</sequence>
<dbReference type="InterPro" id="IPR051460">
    <property type="entry name" value="HdrC_iron-sulfur_subunit"/>
</dbReference>